<evidence type="ECO:0000256" key="1">
    <source>
        <dbReference type="SAM" id="Phobius"/>
    </source>
</evidence>
<protein>
    <submittedName>
        <fullName evidence="2">YqjK-like family protein</fullName>
    </submittedName>
</protein>
<dbReference type="Pfam" id="PF13997">
    <property type="entry name" value="YqjK"/>
    <property type="match status" value="1"/>
</dbReference>
<keyword evidence="1" id="KW-0472">Membrane</keyword>
<proteinExistence type="predicted"/>
<keyword evidence="1" id="KW-0812">Transmembrane</keyword>
<dbReference type="RefSeq" id="WP_273574271.1">
    <property type="nucleotide sequence ID" value="NZ_JAQRFN010000002.1"/>
</dbReference>
<sequence length="103" mass="12383">MNKMGHHQRKLRKQQLLKEIQQQRQLLSIYSRNWLEATQSYDKGWQTLAAFKPYFAIGSGIALIYGLLRHPKKFYRWSRCMVSILGFMKAMRNTLYKHYISNK</sequence>
<name>A0ABT5LRS5_9GAMM</name>
<gene>
    <name evidence="2" type="ORF">PSI14_02620</name>
</gene>
<dbReference type="EMBL" id="JAQRFN010000002">
    <property type="protein sequence ID" value="MDC9595789.1"/>
    <property type="molecule type" value="Genomic_DNA"/>
</dbReference>
<keyword evidence="1" id="KW-1133">Transmembrane helix</keyword>
<evidence type="ECO:0000313" key="3">
    <source>
        <dbReference type="Proteomes" id="UP001220225"/>
    </source>
</evidence>
<dbReference type="InterPro" id="IPR025612">
    <property type="entry name" value="YqjK"/>
</dbReference>
<feature type="transmembrane region" description="Helical" evidence="1">
    <location>
        <begin position="49"/>
        <end position="68"/>
    </location>
</feature>
<reference evidence="2 3" key="1">
    <citation type="submission" date="2023-02" db="EMBL/GenBank/DDBJ databases">
        <title>Entomopathogenic bacteria.</title>
        <authorList>
            <person name="Machado R.A."/>
        </authorList>
    </citation>
    <scope>NUCLEOTIDE SEQUENCE [LARGE SCALE GENOMIC DNA]</scope>
    <source>
        <strain evidence="2 3">XENO-2</strain>
    </source>
</reference>
<dbReference type="Proteomes" id="UP001220225">
    <property type="component" value="Unassembled WGS sequence"/>
</dbReference>
<organism evidence="2 3">
    <name type="scientific">Xenorhabdus anantnagensis</name>
    <dbReference type="NCBI Taxonomy" id="3025875"/>
    <lineage>
        <taxon>Bacteria</taxon>
        <taxon>Pseudomonadati</taxon>
        <taxon>Pseudomonadota</taxon>
        <taxon>Gammaproteobacteria</taxon>
        <taxon>Enterobacterales</taxon>
        <taxon>Morganellaceae</taxon>
        <taxon>Xenorhabdus</taxon>
    </lineage>
</organism>
<keyword evidence="3" id="KW-1185">Reference proteome</keyword>
<accession>A0ABT5LRS5</accession>
<comment type="caution">
    <text evidence="2">The sequence shown here is derived from an EMBL/GenBank/DDBJ whole genome shotgun (WGS) entry which is preliminary data.</text>
</comment>
<evidence type="ECO:0000313" key="2">
    <source>
        <dbReference type="EMBL" id="MDC9595789.1"/>
    </source>
</evidence>